<keyword evidence="11" id="KW-1185">Reference proteome</keyword>
<dbReference type="InterPro" id="IPR000014">
    <property type="entry name" value="PAS"/>
</dbReference>
<dbReference type="InterPro" id="IPR036890">
    <property type="entry name" value="HATPase_C_sf"/>
</dbReference>
<dbReference type="CDD" id="cd00075">
    <property type="entry name" value="HATPase"/>
    <property type="match status" value="1"/>
</dbReference>
<dbReference type="SMART" id="SM00091">
    <property type="entry name" value="PAS"/>
    <property type="match status" value="2"/>
</dbReference>
<evidence type="ECO:0000256" key="3">
    <source>
        <dbReference type="ARBA" id="ARBA00022553"/>
    </source>
</evidence>
<dbReference type="SMART" id="SM00388">
    <property type="entry name" value="HisKA"/>
    <property type="match status" value="1"/>
</dbReference>
<evidence type="ECO:0000256" key="5">
    <source>
        <dbReference type="ARBA" id="ARBA00022777"/>
    </source>
</evidence>
<feature type="domain" description="PAS" evidence="9">
    <location>
        <begin position="545"/>
        <end position="615"/>
    </location>
</feature>
<dbReference type="SUPFAM" id="SSF47384">
    <property type="entry name" value="Homodimeric domain of signal transducing histidine kinase"/>
    <property type="match status" value="1"/>
</dbReference>
<evidence type="ECO:0000259" key="9">
    <source>
        <dbReference type="PROSITE" id="PS50112"/>
    </source>
</evidence>
<proteinExistence type="predicted"/>
<dbReference type="Gene3D" id="3.30.450.20">
    <property type="entry name" value="PAS domain"/>
    <property type="match status" value="1"/>
</dbReference>
<feature type="region of interest" description="Disordered" evidence="7">
    <location>
        <begin position="343"/>
        <end position="365"/>
    </location>
</feature>
<dbReference type="PANTHER" id="PTHR43047">
    <property type="entry name" value="TWO-COMPONENT HISTIDINE PROTEIN KINASE"/>
    <property type="match status" value="1"/>
</dbReference>
<evidence type="ECO:0000256" key="2">
    <source>
        <dbReference type="ARBA" id="ARBA00012438"/>
    </source>
</evidence>
<name>A0ABQ4TG66_9HYPH</name>
<dbReference type="Proteomes" id="UP001055101">
    <property type="component" value="Unassembled WGS sequence"/>
</dbReference>
<dbReference type="InterPro" id="IPR003661">
    <property type="entry name" value="HisK_dim/P_dom"/>
</dbReference>
<dbReference type="InterPro" id="IPR004358">
    <property type="entry name" value="Sig_transdc_His_kin-like_C"/>
</dbReference>
<evidence type="ECO:0000256" key="1">
    <source>
        <dbReference type="ARBA" id="ARBA00000085"/>
    </source>
</evidence>
<evidence type="ECO:0000259" key="8">
    <source>
        <dbReference type="PROSITE" id="PS50109"/>
    </source>
</evidence>
<dbReference type="InterPro" id="IPR003594">
    <property type="entry name" value="HATPase_dom"/>
</dbReference>
<reference evidence="10" key="2">
    <citation type="submission" date="2021-08" db="EMBL/GenBank/DDBJ databases">
        <authorList>
            <person name="Tani A."/>
            <person name="Ola A."/>
            <person name="Ogura Y."/>
            <person name="Katsura K."/>
            <person name="Hayashi T."/>
        </authorList>
    </citation>
    <scope>NUCLEOTIDE SEQUENCE</scope>
    <source>
        <strain evidence="10">DSM 23674</strain>
    </source>
</reference>
<comment type="catalytic activity">
    <reaction evidence="1">
        <text>ATP + protein L-histidine = ADP + protein N-phospho-L-histidine.</text>
        <dbReference type="EC" id="2.7.13.3"/>
    </reaction>
</comment>
<dbReference type="Pfam" id="PF13188">
    <property type="entry name" value="PAS_8"/>
    <property type="match status" value="1"/>
</dbReference>
<comment type="caution">
    <text evidence="10">The sequence shown here is derived from an EMBL/GenBank/DDBJ whole genome shotgun (WGS) entry which is preliminary data.</text>
</comment>
<dbReference type="CDD" id="cd00082">
    <property type="entry name" value="HisKA"/>
    <property type="match status" value="1"/>
</dbReference>
<dbReference type="InterPro" id="IPR005467">
    <property type="entry name" value="His_kinase_dom"/>
</dbReference>
<dbReference type="PRINTS" id="PR00344">
    <property type="entry name" value="BCTRLSENSOR"/>
</dbReference>
<dbReference type="PROSITE" id="PS50109">
    <property type="entry name" value="HIS_KIN"/>
    <property type="match status" value="1"/>
</dbReference>
<evidence type="ECO:0000313" key="10">
    <source>
        <dbReference type="EMBL" id="GJE53769.1"/>
    </source>
</evidence>
<evidence type="ECO:0000256" key="4">
    <source>
        <dbReference type="ARBA" id="ARBA00022679"/>
    </source>
</evidence>
<keyword evidence="4" id="KW-0808">Transferase</keyword>
<dbReference type="EMBL" id="BPRA01000001">
    <property type="protein sequence ID" value="GJE53769.1"/>
    <property type="molecule type" value="Genomic_DNA"/>
</dbReference>
<dbReference type="RefSeq" id="WP_238230407.1">
    <property type="nucleotide sequence ID" value="NZ_BPRA01000001.1"/>
</dbReference>
<dbReference type="SUPFAM" id="SSF55785">
    <property type="entry name" value="PYP-like sensor domain (PAS domain)"/>
    <property type="match status" value="1"/>
</dbReference>
<dbReference type="PANTHER" id="PTHR43047:SF72">
    <property type="entry name" value="OSMOSENSING HISTIDINE PROTEIN KINASE SLN1"/>
    <property type="match status" value="1"/>
</dbReference>
<evidence type="ECO:0000313" key="11">
    <source>
        <dbReference type="Proteomes" id="UP001055101"/>
    </source>
</evidence>
<dbReference type="Pfam" id="PF08448">
    <property type="entry name" value="PAS_4"/>
    <property type="match status" value="1"/>
</dbReference>
<reference evidence="10" key="1">
    <citation type="journal article" date="2021" name="Front. Microbiol.">
        <title>Comprehensive Comparative Genomics and Phenotyping of Methylobacterium Species.</title>
        <authorList>
            <person name="Alessa O."/>
            <person name="Ogura Y."/>
            <person name="Fujitani Y."/>
            <person name="Takami H."/>
            <person name="Hayashi T."/>
            <person name="Sahin N."/>
            <person name="Tani A."/>
        </authorList>
    </citation>
    <scope>NUCLEOTIDE SEQUENCE</scope>
    <source>
        <strain evidence="10">DSM 23674</strain>
    </source>
</reference>
<dbReference type="InterPro" id="IPR013656">
    <property type="entry name" value="PAS_4"/>
</dbReference>
<feature type="domain" description="Histidine kinase" evidence="8">
    <location>
        <begin position="677"/>
        <end position="896"/>
    </location>
</feature>
<dbReference type="GO" id="GO:0016301">
    <property type="term" value="F:kinase activity"/>
    <property type="evidence" value="ECO:0007669"/>
    <property type="project" value="UniProtKB-KW"/>
</dbReference>
<dbReference type="SUPFAM" id="SSF55874">
    <property type="entry name" value="ATPase domain of HSP90 chaperone/DNA topoisomerase II/histidine kinase"/>
    <property type="match status" value="1"/>
</dbReference>
<dbReference type="Pfam" id="PF02518">
    <property type="entry name" value="HATPase_c"/>
    <property type="match status" value="1"/>
</dbReference>
<accession>A0ABQ4TG66</accession>
<feature type="coiled-coil region" evidence="6">
    <location>
        <begin position="519"/>
        <end position="546"/>
    </location>
</feature>
<feature type="compositionally biased region" description="Basic and acidic residues" evidence="7">
    <location>
        <begin position="313"/>
        <end position="323"/>
    </location>
</feature>
<dbReference type="Gene3D" id="3.30.565.10">
    <property type="entry name" value="Histidine kinase-like ATPase, C-terminal domain"/>
    <property type="match status" value="1"/>
</dbReference>
<keyword evidence="6" id="KW-0175">Coiled coil</keyword>
<feature type="region of interest" description="Disordered" evidence="7">
    <location>
        <begin position="132"/>
        <end position="159"/>
    </location>
</feature>
<keyword evidence="5 10" id="KW-0418">Kinase</keyword>
<dbReference type="EC" id="2.7.13.3" evidence="2"/>
<keyword evidence="3" id="KW-0597">Phosphoprotein</keyword>
<dbReference type="Pfam" id="PF00512">
    <property type="entry name" value="HisKA"/>
    <property type="match status" value="1"/>
</dbReference>
<sequence length="900" mass="95074">MSDRATQADIGDATLAADVARWSTDPVIAPVFATREGIVVVLDALSEHVIHATDSAAGLRTAITDEAGGLGQRLAEQIRSASPSERGVRLVRIRFDTRGIARPTACLLGRARSGTDETVLLLAPTEPLPALRRPGIRPQVDPIREPVSEPITDAPPVSGGRFTWRSDEAGLLTQVTGIATDLATHLVGRSWEALSESDAGPSLGAALGARRTFRALPLRLRPPGADRVIAIDLSGAPSGRPAQPFAGFSGFGVVREIRALDRQTVVEPAAPADMLADVQTTAASERMAIAVDSVLPAEAGDRGEALAAFVETSEQHASPHESAPEPADTPDATLDVADVAVTTGNHADAPGPDSGDVTEPTTGADLSTNEHAAFREIARALGARFAGDDAPLPSDSIPDPERRGAVMAFPVSAARNTSAAIEAAIVSALDRLPAGVLVHRDAETLYVNRRFLELTDYPDRAALDAADTLTHLLGRLPAPDDGVAPDAPVSLTTGGGALLAVIVERSRVDWDGGPAELLLVRAAAQADQAREQIARALAEARDNTRERDAQDLLDHIAEGVATLDESGRILTLNGSATAILASDAREVVGGALADLFAPCSQPTVATGLREARERGASEPCEATPRTGTAPLRMRIVQLSAANSARFCVTLRERDAEPLPVPRRVEPENGRRADFLSQVRHEIRTPLTEMLAHADAALAEEHGPLGSERYREDLREIHKSAEHLLGVVDDLVDIARIEAGRGELTFTDIALNEVVSGCIALMQPQAARDRIVVRTSLSPDLRPLVADERSMRQATLNVIANAIRLTEAGGQVIVSTTTAERGEIAFRVRDTGVGMTPEEIERALAPFSRSEVAGGRNGTGLGLTLTKALVEANRGRFLITSRKNEGTLVEMLFPPPQALSA</sequence>
<dbReference type="CDD" id="cd00130">
    <property type="entry name" value="PAS"/>
    <property type="match status" value="1"/>
</dbReference>
<dbReference type="Gene3D" id="1.10.287.130">
    <property type="match status" value="1"/>
</dbReference>
<dbReference type="PROSITE" id="PS50112">
    <property type="entry name" value="PAS"/>
    <property type="match status" value="1"/>
</dbReference>
<gene>
    <name evidence="10" type="primary">pdhS</name>
    <name evidence="10" type="ORF">EKPJFOCH_0236</name>
</gene>
<evidence type="ECO:0000256" key="7">
    <source>
        <dbReference type="SAM" id="MobiDB-lite"/>
    </source>
</evidence>
<dbReference type="InterPro" id="IPR035965">
    <property type="entry name" value="PAS-like_dom_sf"/>
</dbReference>
<feature type="region of interest" description="Disordered" evidence="7">
    <location>
        <begin position="311"/>
        <end position="331"/>
    </location>
</feature>
<dbReference type="SMART" id="SM00387">
    <property type="entry name" value="HATPase_c"/>
    <property type="match status" value="1"/>
</dbReference>
<dbReference type="InterPro" id="IPR036097">
    <property type="entry name" value="HisK_dim/P_sf"/>
</dbReference>
<evidence type="ECO:0000256" key="6">
    <source>
        <dbReference type="SAM" id="Coils"/>
    </source>
</evidence>
<protein>
    <recommendedName>
        <fullName evidence="2">histidine kinase</fullName>
        <ecNumber evidence="2">2.7.13.3</ecNumber>
    </recommendedName>
</protein>
<organism evidence="10 11">
    <name type="scientific">Methylobacterium thuringiense</name>
    <dbReference type="NCBI Taxonomy" id="1003091"/>
    <lineage>
        <taxon>Bacteria</taxon>
        <taxon>Pseudomonadati</taxon>
        <taxon>Pseudomonadota</taxon>
        <taxon>Alphaproteobacteria</taxon>
        <taxon>Hyphomicrobiales</taxon>
        <taxon>Methylobacteriaceae</taxon>
        <taxon>Methylobacterium</taxon>
    </lineage>
</organism>